<dbReference type="RefSeq" id="WP_183883267.1">
    <property type="nucleotide sequence ID" value="NZ_JACHCE010000005.1"/>
</dbReference>
<dbReference type="PROSITE" id="PS50977">
    <property type="entry name" value="HTH_TETR_2"/>
    <property type="match status" value="1"/>
</dbReference>
<evidence type="ECO:0000256" key="2">
    <source>
        <dbReference type="PROSITE-ProRule" id="PRU00335"/>
    </source>
</evidence>
<dbReference type="PANTHER" id="PTHR30328:SF54">
    <property type="entry name" value="HTH-TYPE TRANSCRIPTIONAL REPRESSOR SCO4008"/>
    <property type="match status" value="1"/>
</dbReference>
<dbReference type="Gene3D" id="1.10.10.60">
    <property type="entry name" value="Homeodomain-like"/>
    <property type="match status" value="1"/>
</dbReference>
<dbReference type="Gene3D" id="1.10.357.10">
    <property type="entry name" value="Tetracycline Repressor, domain 2"/>
    <property type="match status" value="1"/>
</dbReference>
<dbReference type="InterPro" id="IPR050109">
    <property type="entry name" value="HTH-type_TetR-like_transc_reg"/>
</dbReference>
<feature type="domain" description="HTH tetR-type" evidence="3">
    <location>
        <begin position="14"/>
        <end position="74"/>
    </location>
</feature>
<dbReference type="PRINTS" id="PR00455">
    <property type="entry name" value="HTHTETR"/>
</dbReference>
<evidence type="ECO:0000256" key="1">
    <source>
        <dbReference type="ARBA" id="ARBA00023125"/>
    </source>
</evidence>
<dbReference type="InterPro" id="IPR036271">
    <property type="entry name" value="Tet_transcr_reg_TetR-rel_C_sf"/>
</dbReference>
<dbReference type="Pfam" id="PF00440">
    <property type="entry name" value="TetR_N"/>
    <property type="match status" value="1"/>
</dbReference>
<keyword evidence="1 2" id="KW-0238">DNA-binding</keyword>
<evidence type="ECO:0000259" key="3">
    <source>
        <dbReference type="PROSITE" id="PS50977"/>
    </source>
</evidence>
<dbReference type="PANTHER" id="PTHR30328">
    <property type="entry name" value="TRANSCRIPTIONAL REPRESSOR"/>
    <property type="match status" value="1"/>
</dbReference>
<comment type="caution">
    <text evidence="4">The sequence shown here is derived from an EMBL/GenBank/DDBJ whole genome shotgun (WGS) entry which is preliminary data.</text>
</comment>
<organism evidence="4 5">
    <name type="scientific">Pedobacter cryoconitis</name>
    <dbReference type="NCBI Taxonomy" id="188932"/>
    <lineage>
        <taxon>Bacteria</taxon>
        <taxon>Pseudomonadati</taxon>
        <taxon>Bacteroidota</taxon>
        <taxon>Sphingobacteriia</taxon>
        <taxon>Sphingobacteriales</taxon>
        <taxon>Sphingobacteriaceae</taxon>
        <taxon>Pedobacter</taxon>
    </lineage>
</organism>
<proteinExistence type="predicted"/>
<dbReference type="EMBL" id="JACHCE010000005">
    <property type="protein sequence ID" value="MBB5637388.1"/>
    <property type="molecule type" value="Genomic_DNA"/>
</dbReference>
<dbReference type="InterPro" id="IPR009057">
    <property type="entry name" value="Homeodomain-like_sf"/>
</dbReference>
<name>A0A7W9DZV4_9SPHI</name>
<dbReference type="InterPro" id="IPR001647">
    <property type="entry name" value="HTH_TetR"/>
</dbReference>
<evidence type="ECO:0000313" key="5">
    <source>
        <dbReference type="Proteomes" id="UP000537204"/>
    </source>
</evidence>
<feature type="DNA-binding region" description="H-T-H motif" evidence="2">
    <location>
        <begin position="37"/>
        <end position="56"/>
    </location>
</feature>
<reference evidence="4 5" key="1">
    <citation type="submission" date="2020-08" db="EMBL/GenBank/DDBJ databases">
        <title>Genomic Encyclopedia of Type Strains, Phase IV (KMG-V): Genome sequencing to study the core and pangenomes of soil and plant-associated prokaryotes.</title>
        <authorList>
            <person name="Whitman W."/>
        </authorList>
    </citation>
    <scope>NUCLEOTIDE SEQUENCE [LARGE SCALE GENOMIC DNA]</scope>
    <source>
        <strain evidence="4 5">S3M1</strain>
    </source>
</reference>
<accession>A0A7W9DZV4</accession>
<evidence type="ECO:0000313" key="4">
    <source>
        <dbReference type="EMBL" id="MBB5637388.1"/>
    </source>
</evidence>
<dbReference type="AlphaFoldDB" id="A0A7W9DZV4"/>
<dbReference type="GO" id="GO:0003677">
    <property type="term" value="F:DNA binding"/>
    <property type="evidence" value="ECO:0007669"/>
    <property type="project" value="UniProtKB-UniRule"/>
</dbReference>
<dbReference type="SUPFAM" id="SSF46689">
    <property type="entry name" value="Homeodomain-like"/>
    <property type="match status" value="1"/>
</dbReference>
<dbReference type="SUPFAM" id="SSF48498">
    <property type="entry name" value="Tetracyclin repressor-like, C-terminal domain"/>
    <property type="match status" value="1"/>
</dbReference>
<dbReference type="Proteomes" id="UP000537204">
    <property type="component" value="Unassembled WGS sequence"/>
</dbReference>
<gene>
    <name evidence="4" type="ORF">HDE68_003303</name>
</gene>
<sequence>MEFRICFDHMDKDEIVISEILIAAKSLFGKFGLKKTTIEDISAAAGKGKSTLYYYFPGKNEIFAAVVKDEMKSIIKNLRETVNRVFSAEDKLKAFLNFQSTAVLEFRSLYKVIFEDMIESRRMLLPLRLKYEQMQLGMISEILLGGTQSGEFRELSAESIHKMSFVLIVAFRGLHFPLSINPSEVQSHEYFDELIDMLIEGIGN</sequence>
<protein>
    <submittedName>
        <fullName evidence="4">AcrR family transcriptional regulator</fullName>
    </submittedName>
</protein>